<accession>A0ABQ9Y4Y7</accession>
<sequence>MTKRTTLRLRILTTEGEHLRAVSMIQPATVKDLYIALAKTLKTSWYYLTLMFPSILPQEANVPQPDPGDPKPEIVTAHPSDKDGTRWKSLVGNSGCKYTVDVMMDDLLRCWPVLDSGTDMAPITVIHLKDDSIPQPEVTDDTIEDSLKPLDMMFRLYYTKPEQRCIKLPVAEKLLGTTRPVYIRDCWNVFVKGVIKKFSKHSNFTPPTQPPNKDFPLLPEDREPRDELTQAEINAVPPELLASILQSPSWTEDTKFMVSFETTFTQDFDTINTPEEESEEESDEESDEDKPNINTQNVFINGQPGTGKSQMLVYLIYRLMHSLKKVIILYTPFQLTKVVTILIDHDNQSTPINVRVHSSSVNEKLFIRAGVPVIRIVDSEDPFKDLKMSKFFTVFAASPKIHTSLASAMGKTGPRIDLQYPHWRKDEFLTMMVRLRKTNPRFWHRPISALDFCKMHPLVVTLLGAYGQYIPNPAGRQQAYVRMNVIDVFGLTPRMLGDRVENAFCDLVKTLSIDSFMTDEKASVPTISHLTFKGLSKYPISSFAARLFTMIQKLKPAAFLAFLQDPHLNAAFNGLLLEAKVNQELLISHAKFTVFATISDRFQTFTYQLPQIGHHPTTAAELLSQGPNAITIQSEVLYSETLYDVRNNQKRKPWTGIDSFIYLKEQIITGKKKKTARVFHNLFTFQITISKEHKLCGNVLINAIRDKIVREQEINQNDLNVFFIWIVPPKYVESYRNLEQPPEFHYNTRAQGKPVHKTPMNHYTGVISVSDLLLNEYSDPKGIKDVDILQNRPMTQFEPESDAFIECFNALTITPQPNPELSITSKGAPTVSRIFTE</sequence>
<proteinExistence type="predicted"/>
<reference evidence="2 3" key="1">
    <citation type="journal article" date="2022" name="bioRxiv">
        <title>Genomics of Preaxostyla Flagellates Illuminates Evolutionary Transitions and the Path Towards Mitochondrial Loss.</title>
        <authorList>
            <person name="Novak L.V.F."/>
            <person name="Treitli S.C."/>
            <person name="Pyrih J."/>
            <person name="Halakuc P."/>
            <person name="Pipaliya S.V."/>
            <person name="Vacek V."/>
            <person name="Brzon O."/>
            <person name="Soukal P."/>
            <person name="Eme L."/>
            <person name="Dacks J.B."/>
            <person name="Karnkowska A."/>
            <person name="Elias M."/>
            <person name="Hampl V."/>
        </authorList>
    </citation>
    <scope>NUCLEOTIDE SEQUENCE [LARGE SCALE GENOMIC DNA]</scope>
    <source>
        <strain evidence="2">NAU3</strain>
        <tissue evidence="2">Gut</tissue>
    </source>
</reference>
<evidence type="ECO:0000313" key="2">
    <source>
        <dbReference type="EMBL" id="KAK2958774.1"/>
    </source>
</evidence>
<gene>
    <name evidence="2" type="ORF">BLNAU_6277</name>
</gene>
<dbReference type="EMBL" id="JARBJD010000035">
    <property type="protein sequence ID" value="KAK2958774.1"/>
    <property type="molecule type" value="Genomic_DNA"/>
</dbReference>
<keyword evidence="3" id="KW-1185">Reference proteome</keyword>
<evidence type="ECO:0000313" key="3">
    <source>
        <dbReference type="Proteomes" id="UP001281761"/>
    </source>
</evidence>
<feature type="region of interest" description="Disordered" evidence="1">
    <location>
        <begin position="201"/>
        <end position="225"/>
    </location>
</feature>
<feature type="region of interest" description="Disordered" evidence="1">
    <location>
        <begin position="268"/>
        <end position="302"/>
    </location>
</feature>
<evidence type="ECO:0000256" key="1">
    <source>
        <dbReference type="SAM" id="MobiDB-lite"/>
    </source>
</evidence>
<protein>
    <recommendedName>
        <fullName evidence="4">DNA2/NAM7 helicase helicase domain-containing protein</fullName>
    </recommendedName>
</protein>
<name>A0ABQ9Y4Y7_9EUKA</name>
<evidence type="ECO:0008006" key="4">
    <source>
        <dbReference type="Google" id="ProtNLM"/>
    </source>
</evidence>
<dbReference type="SUPFAM" id="SSF52540">
    <property type="entry name" value="P-loop containing nucleoside triphosphate hydrolases"/>
    <property type="match status" value="1"/>
</dbReference>
<dbReference type="Proteomes" id="UP001281761">
    <property type="component" value="Unassembled WGS sequence"/>
</dbReference>
<organism evidence="2 3">
    <name type="scientific">Blattamonas nauphoetae</name>
    <dbReference type="NCBI Taxonomy" id="2049346"/>
    <lineage>
        <taxon>Eukaryota</taxon>
        <taxon>Metamonada</taxon>
        <taxon>Preaxostyla</taxon>
        <taxon>Oxymonadida</taxon>
        <taxon>Blattamonas</taxon>
    </lineage>
</organism>
<comment type="caution">
    <text evidence="2">The sequence shown here is derived from an EMBL/GenBank/DDBJ whole genome shotgun (WGS) entry which is preliminary data.</text>
</comment>
<dbReference type="InterPro" id="IPR027417">
    <property type="entry name" value="P-loop_NTPase"/>
</dbReference>
<feature type="compositionally biased region" description="Acidic residues" evidence="1">
    <location>
        <begin position="274"/>
        <end position="288"/>
    </location>
</feature>